<organism evidence="1 2">
    <name type="scientific">Ceriporiopsis subvermispora (strain B)</name>
    <name type="common">White-rot fungus</name>
    <name type="synonym">Gelatoporia subvermispora</name>
    <dbReference type="NCBI Taxonomy" id="914234"/>
    <lineage>
        <taxon>Eukaryota</taxon>
        <taxon>Fungi</taxon>
        <taxon>Dikarya</taxon>
        <taxon>Basidiomycota</taxon>
        <taxon>Agaricomycotina</taxon>
        <taxon>Agaricomycetes</taxon>
        <taxon>Polyporales</taxon>
        <taxon>Gelatoporiaceae</taxon>
        <taxon>Gelatoporia</taxon>
    </lineage>
</organism>
<keyword evidence="2" id="KW-1185">Reference proteome</keyword>
<dbReference type="InterPro" id="IPR001138">
    <property type="entry name" value="Zn2Cys6_DnaBD"/>
</dbReference>
<sequence length="394" mass="43350">MFNEVPNDLALYRGPLHMNAGSITAMSESRLSATAGIRTQQQILTRPEAHVGLQHYVQGDAYREGQAHFGAIFAGLHASKFPSDQAGGIPIQAPIAMLPEGHNTQQLVQLAQGGKHQTGTNNRITVDASNAWHEQLPIASTYGVSNRRAVISSIWLTYAFQDPQPSYTADAYQWHHVPSTYHAHRHGQRVNMGLDAGYDEQQYRGMSILPAVQPAGSNAVAPQAGYGQVTFAAPSHLPTQDMAPSLRSHRVVKANCNKKVRVEYGGSAGRHYVKVHAAIAFLESRGLIRSFATDPPQDGSRWLKSLKRWLNQVLNDHNNPDLHAVLFGRSCDGCEGRKVKCKRNIFTLKCWSCAKRGDHCQTLRPMKQRGRPTLEDVAARKAVQGPKNSAATKF</sequence>
<dbReference type="InterPro" id="IPR036864">
    <property type="entry name" value="Zn2-C6_fun-type_DNA-bd_sf"/>
</dbReference>
<name>M2QA39_CERS8</name>
<dbReference type="HOGENOM" id="CLU_700196_0_0_1"/>
<dbReference type="OrthoDB" id="10638698at2759"/>
<gene>
    <name evidence="1" type="ORF">CERSUDRAFT_126021</name>
</gene>
<proteinExistence type="predicted"/>
<dbReference type="CDD" id="cd00067">
    <property type="entry name" value="GAL4"/>
    <property type="match status" value="1"/>
</dbReference>
<evidence type="ECO:0000313" key="1">
    <source>
        <dbReference type="EMBL" id="EMD33778.1"/>
    </source>
</evidence>
<dbReference type="AlphaFoldDB" id="M2QA39"/>
<evidence type="ECO:0008006" key="3">
    <source>
        <dbReference type="Google" id="ProtNLM"/>
    </source>
</evidence>
<dbReference type="GO" id="GO:0000981">
    <property type="term" value="F:DNA-binding transcription factor activity, RNA polymerase II-specific"/>
    <property type="evidence" value="ECO:0007669"/>
    <property type="project" value="InterPro"/>
</dbReference>
<dbReference type="Proteomes" id="UP000016930">
    <property type="component" value="Unassembled WGS sequence"/>
</dbReference>
<protein>
    <recommendedName>
        <fullName evidence="3">Zn(2)-C6 fungal-type domain-containing protein</fullName>
    </recommendedName>
</protein>
<dbReference type="GO" id="GO:0008270">
    <property type="term" value="F:zinc ion binding"/>
    <property type="evidence" value="ECO:0007669"/>
    <property type="project" value="InterPro"/>
</dbReference>
<dbReference type="SUPFAM" id="SSF57701">
    <property type="entry name" value="Zn2/Cys6 DNA-binding domain"/>
    <property type="match status" value="1"/>
</dbReference>
<dbReference type="EMBL" id="KB445805">
    <property type="protein sequence ID" value="EMD33778.1"/>
    <property type="molecule type" value="Genomic_DNA"/>
</dbReference>
<accession>M2QA39</accession>
<reference evidence="1 2" key="1">
    <citation type="journal article" date="2012" name="Proc. Natl. Acad. Sci. U.S.A.">
        <title>Comparative genomics of Ceriporiopsis subvermispora and Phanerochaete chrysosporium provide insight into selective ligninolysis.</title>
        <authorList>
            <person name="Fernandez-Fueyo E."/>
            <person name="Ruiz-Duenas F.J."/>
            <person name="Ferreira P."/>
            <person name="Floudas D."/>
            <person name="Hibbett D.S."/>
            <person name="Canessa P."/>
            <person name="Larrondo L.F."/>
            <person name="James T.Y."/>
            <person name="Seelenfreund D."/>
            <person name="Lobos S."/>
            <person name="Polanco R."/>
            <person name="Tello M."/>
            <person name="Honda Y."/>
            <person name="Watanabe T."/>
            <person name="Watanabe T."/>
            <person name="Ryu J.S."/>
            <person name="Kubicek C.P."/>
            <person name="Schmoll M."/>
            <person name="Gaskell J."/>
            <person name="Hammel K.E."/>
            <person name="St John F.J."/>
            <person name="Vanden Wymelenberg A."/>
            <person name="Sabat G."/>
            <person name="Splinter BonDurant S."/>
            <person name="Syed K."/>
            <person name="Yadav J.S."/>
            <person name="Doddapaneni H."/>
            <person name="Subramanian V."/>
            <person name="Lavin J.L."/>
            <person name="Oguiza J.A."/>
            <person name="Perez G."/>
            <person name="Pisabarro A.G."/>
            <person name="Ramirez L."/>
            <person name="Santoyo F."/>
            <person name="Master E."/>
            <person name="Coutinho P.M."/>
            <person name="Henrissat B."/>
            <person name="Lombard V."/>
            <person name="Magnuson J.K."/>
            <person name="Kuees U."/>
            <person name="Hori C."/>
            <person name="Igarashi K."/>
            <person name="Samejima M."/>
            <person name="Held B.W."/>
            <person name="Barry K.W."/>
            <person name="LaButti K.M."/>
            <person name="Lapidus A."/>
            <person name="Lindquist E.A."/>
            <person name="Lucas S.M."/>
            <person name="Riley R."/>
            <person name="Salamov A.A."/>
            <person name="Hoffmeister D."/>
            <person name="Schwenk D."/>
            <person name="Hadar Y."/>
            <person name="Yarden O."/>
            <person name="de Vries R.P."/>
            <person name="Wiebenga A."/>
            <person name="Stenlid J."/>
            <person name="Eastwood D."/>
            <person name="Grigoriev I.V."/>
            <person name="Berka R.M."/>
            <person name="Blanchette R.A."/>
            <person name="Kersten P."/>
            <person name="Martinez A.T."/>
            <person name="Vicuna R."/>
            <person name="Cullen D."/>
        </authorList>
    </citation>
    <scope>NUCLEOTIDE SEQUENCE [LARGE SCALE GENOMIC DNA]</scope>
    <source>
        <strain evidence="1 2">B</strain>
    </source>
</reference>
<evidence type="ECO:0000313" key="2">
    <source>
        <dbReference type="Proteomes" id="UP000016930"/>
    </source>
</evidence>